<feature type="chain" id="PRO_5030756289" evidence="2">
    <location>
        <begin position="18"/>
        <end position="645"/>
    </location>
</feature>
<dbReference type="AlphaFoldDB" id="A0A7S3P6G7"/>
<dbReference type="SUPFAM" id="SSF53474">
    <property type="entry name" value="alpha/beta-Hydrolases"/>
    <property type="match status" value="1"/>
</dbReference>
<name>A0A7S3P6G7_9STRA</name>
<feature type="region of interest" description="Disordered" evidence="1">
    <location>
        <begin position="600"/>
        <end position="636"/>
    </location>
</feature>
<evidence type="ECO:0000256" key="2">
    <source>
        <dbReference type="SAM" id="SignalP"/>
    </source>
</evidence>
<feature type="signal peptide" evidence="2">
    <location>
        <begin position="1"/>
        <end position="17"/>
    </location>
</feature>
<organism evidence="3">
    <name type="scientific">Amphora coffeiformis</name>
    <dbReference type="NCBI Taxonomy" id="265554"/>
    <lineage>
        <taxon>Eukaryota</taxon>
        <taxon>Sar</taxon>
        <taxon>Stramenopiles</taxon>
        <taxon>Ochrophyta</taxon>
        <taxon>Bacillariophyta</taxon>
        <taxon>Bacillariophyceae</taxon>
        <taxon>Bacillariophycidae</taxon>
        <taxon>Thalassiophysales</taxon>
        <taxon>Catenulaceae</taxon>
        <taxon>Amphora</taxon>
    </lineage>
</organism>
<dbReference type="Gene3D" id="3.40.50.1820">
    <property type="entry name" value="alpha/beta hydrolase"/>
    <property type="match status" value="1"/>
</dbReference>
<keyword evidence="2" id="KW-0732">Signal</keyword>
<evidence type="ECO:0000313" key="3">
    <source>
        <dbReference type="EMBL" id="CAE0406896.1"/>
    </source>
</evidence>
<dbReference type="EMBL" id="HBIM01005547">
    <property type="protein sequence ID" value="CAE0406896.1"/>
    <property type="molecule type" value="Transcribed_RNA"/>
</dbReference>
<reference evidence="3" key="1">
    <citation type="submission" date="2021-01" db="EMBL/GenBank/DDBJ databases">
        <authorList>
            <person name="Corre E."/>
            <person name="Pelletier E."/>
            <person name="Niang G."/>
            <person name="Scheremetjew M."/>
            <person name="Finn R."/>
            <person name="Kale V."/>
            <person name="Holt S."/>
            <person name="Cochrane G."/>
            <person name="Meng A."/>
            <person name="Brown T."/>
            <person name="Cohen L."/>
        </authorList>
    </citation>
    <scope>NUCLEOTIDE SEQUENCE</scope>
    <source>
        <strain evidence="3">CCMP127</strain>
    </source>
</reference>
<gene>
    <name evidence="3" type="ORF">ACOF00016_LOCUS4723</name>
</gene>
<proteinExistence type="predicted"/>
<evidence type="ECO:0000256" key="1">
    <source>
        <dbReference type="SAM" id="MobiDB-lite"/>
    </source>
</evidence>
<sequence>MIISALLLSLAFVTVEAQPKPKMLTDIVPQGRRRLSAPDNALVAESSVSATFMERCSPSNPLQFPISAGEGKGMIGLMSNNSKASTGVSLEFSVGSLEIDYTNKEPNVFSAISDGAEDGTIGIPFTYADVPDSGAMATLQCTEDVEILFVHQDRSGYALEYQVSTEKSITGKRASTGNIRLPKDRAVKPVSGKAIGLGGNAPGRRLNKNNDQVDIHDETDTEISFDADGPGNVVLVQVELEEDGKTIYRSILTETRSAPRDVVAMELDRASVNDDGDLDLYFRGIPVAHVLVKALISIQLQGKPLPDQLELSGMVDDGHLVLHGGWIRTALEKQGSSGASHGWKVVVSEAAAFDPNDSYNKVAELQGSKDSVVSKNKQRLSDQPSPEERGISEEMKTGRRPASNRRLRSRKLAGIHKKILVHGYCSSGNPWAGRGFTDSLLFSDPDVRRDLGGTNGGNNWSNDLFAQKIDRFADDNNLHGCSIIAHSQGGLAALHLYTYYWSCLDNGGPGRMIQSVGSPYQGTPLAGNLAAIGDVFGAGCGVQNDLTTSGASAWLSSIPTWARSQVHYYTTSFTDKWWRYDYCSLGTDLFLGDPEDGVVERGRGQLPGGLNRGDKTGWCHSTDMRDPPQYTDGSRNSEMNALAAL</sequence>
<protein>
    <submittedName>
        <fullName evidence="3">Uncharacterized protein</fullName>
    </submittedName>
</protein>
<dbReference type="InterPro" id="IPR029058">
    <property type="entry name" value="AB_hydrolase_fold"/>
</dbReference>
<feature type="compositionally biased region" description="Basic and acidic residues" evidence="1">
    <location>
        <begin position="612"/>
        <end position="626"/>
    </location>
</feature>
<feature type="region of interest" description="Disordered" evidence="1">
    <location>
        <begin position="365"/>
        <end position="406"/>
    </location>
</feature>
<accession>A0A7S3P6G7</accession>
<feature type="compositionally biased region" description="Basic and acidic residues" evidence="1">
    <location>
        <begin position="386"/>
        <end position="397"/>
    </location>
</feature>